<protein>
    <submittedName>
        <fullName evidence="1">DAB adaptor protein 1</fullName>
    </submittedName>
</protein>
<gene>
    <name evidence="1" type="ORF">HJG59_003627</name>
</gene>
<keyword evidence="2" id="KW-1185">Reference proteome</keyword>
<sequence>MRRQGPFSIIMLFTKFPTSPRTSQITGPLATCVARKGITDLWPSKQPRRLNLLSWT</sequence>
<dbReference type="Proteomes" id="UP000550707">
    <property type="component" value="Unassembled WGS sequence"/>
</dbReference>
<reference evidence="1 2" key="1">
    <citation type="journal article" date="2020" name="Nature">
        <title>Six reference-quality genomes reveal evolution of bat adaptations.</title>
        <authorList>
            <person name="Jebb D."/>
            <person name="Huang Z."/>
            <person name="Pippel M."/>
            <person name="Hughes G.M."/>
            <person name="Lavrichenko K."/>
            <person name="Devanna P."/>
            <person name="Winkler S."/>
            <person name="Jermiin L.S."/>
            <person name="Skirmuntt E.C."/>
            <person name="Katzourakis A."/>
            <person name="Burkitt-Gray L."/>
            <person name="Ray D.A."/>
            <person name="Sullivan K.A.M."/>
            <person name="Roscito J.G."/>
            <person name="Kirilenko B.M."/>
            <person name="Davalos L.M."/>
            <person name="Corthals A.P."/>
            <person name="Power M.L."/>
            <person name="Jones G."/>
            <person name="Ransome R.D."/>
            <person name="Dechmann D.K.N."/>
            <person name="Locatelli A.G."/>
            <person name="Puechmaille S.J."/>
            <person name="Fedrigo O."/>
            <person name="Jarvis E.D."/>
            <person name="Hiller M."/>
            <person name="Vernes S.C."/>
            <person name="Myers E.W."/>
            <person name="Teeling E.C."/>
        </authorList>
    </citation>
    <scope>NUCLEOTIDE SEQUENCE [LARGE SCALE GENOMIC DNA]</scope>
    <source>
        <strain evidence="1">MMolMol1</strain>
        <tissue evidence="1">Muscle</tissue>
    </source>
</reference>
<name>A0A7J8F783_MOLMO</name>
<evidence type="ECO:0000313" key="1">
    <source>
        <dbReference type="EMBL" id="KAF6443441.1"/>
    </source>
</evidence>
<organism evidence="1 2">
    <name type="scientific">Molossus molossus</name>
    <name type="common">Pallas' mastiff bat</name>
    <name type="synonym">Vespertilio molossus</name>
    <dbReference type="NCBI Taxonomy" id="27622"/>
    <lineage>
        <taxon>Eukaryota</taxon>
        <taxon>Metazoa</taxon>
        <taxon>Chordata</taxon>
        <taxon>Craniata</taxon>
        <taxon>Vertebrata</taxon>
        <taxon>Euteleostomi</taxon>
        <taxon>Mammalia</taxon>
        <taxon>Eutheria</taxon>
        <taxon>Laurasiatheria</taxon>
        <taxon>Chiroptera</taxon>
        <taxon>Yangochiroptera</taxon>
        <taxon>Molossidae</taxon>
        <taxon>Molossus</taxon>
    </lineage>
</organism>
<dbReference type="EMBL" id="JACASF010000012">
    <property type="protein sequence ID" value="KAF6443441.1"/>
    <property type="molecule type" value="Genomic_DNA"/>
</dbReference>
<comment type="caution">
    <text evidence="1">The sequence shown here is derived from an EMBL/GenBank/DDBJ whole genome shotgun (WGS) entry which is preliminary data.</text>
</comment>
<dbReference type="AlphaFoldDB" id="A0A7J8F783"/>
<evidence type="ECO:0000313" key="2">
    <source>
        <dbReference type="Proteomes" id="UP000550707"/>
    </source>
</evidence>
<accession>A0A7J8F783</accession>
<proteinExistence type="predicted"/>